<evidence type="ECO:0000256" key="2">
    <source>
        <dbReference type="ARBA" id="ARBA00022490"/>
    </source>
</evidence>
<dbReference type="FunFam" id="3.40.50.300:FF:000991">
    <property type="entry name" value="Dephospho-CoA kinase"/>
    <property type="match status" value="1"/>
</dbReference>
<evidence type="ECO:0000256" key="4">
    <source>
        <dbReference type="ARBA" id="ARBA00022741"/>
    </source>
</evidence>
<evidence type="ECO:0000256" key="3">
    <source>
        <dbReference type="ARBA" id="ARBA00022679"/>
    </source>
</evidence>
<evidence type="ECO:0000256" key="6">
    <source>
        <dbReference type="ARBA" id="ARBA00022840"/>
    </source>
</evidence>
<keyword evidence="11" id="KW-1185">Reference proteome</keyword>
<comment type="pathway">
    <text evidence="8">Cofactor biosynthesis; coenzyme A biosynthesis; CoA from (R)-pantothenate: step 5/5.</text>
</comment>
<dbReference type="GO" id="GO:0005737">
    <property type="term" value="C:cytoplasm"/>
    <property type="evidence" value="ECO:0007669"/>
    <property type="project" value="UniProtKB-SubCell"/>
</dbReference>
<dbReference type="EC" id="2.7.1.24" evidence="8 9"/>
<evidence type="ECO:0000256" key="1">
    <source>
        <dbReference type="ARBA" id="ARBA00009018"/>
    </source>
</evidence>
<dbReference type="GO" id="GO:0015937">
    <property type="term" value="P:coenzyme A biosynthetic process"/>
    <property type="evidence" value="ECO:0007669"/>
    <property type="project" value="UniProtKB-UniRule"/>
</dbReference>
<dbReference type="GO" id="GO:0005524">
    <property type="term" value="F:ATP binding"/>
    <property type="evidence" value="ECO:0007669"/>
    <property type="project" value="UniProtKB-UniRule"/>
</dbReference>
<organism evidence="10 11">
    <name type="scientific">Marininema mesophilum</name>
    <dbReference type="NCBI Taxonomy" id="1048340"/>
    <lineage>
        <taxon>Bacteria</taxon>
        <taxon>Bacillati</taxon>
        <taxon>Bacillota</taxon>
        <taxon>Bacilli</taxon>
        <taxon>Bacillales</taxon>
        <taxon>Thermoactinomycetaceae</taxon>
        <taxon>Marininema</taxon>
    </lineage>
</organism>
<comment type="catalytic activity">
    <reaction evidence="8">
        <text>3'-dephospho-CoA + ATP = ADP + CoA + H(+)</text>
        <dbReference type="Rhea" id="RHEA:18245"/>
        <dbReference type="ChEBI" id="CHEBI:15378"/>
        <dbReference type="ChEBI" id="CHEBI:30616"/>
        <dbReference type="ChEBI" id="CHEBI:57287"/>
        <dbReference type="ChEBI" id="CHEBI:57328"/>
        <dbReference type="ChEBI" id="CHEBI:456216"/>
        <dbReference type="EC" id="2.7.1.24"/>
    </reaction>
</comment>
<evidence type="ECO:0000256" key="7">
    <source>
        <dbReference type="ARBA" id="ARBA00022993"/>
    </source>
</evidence>
<dbReference type="InterPro" id="IPR027417">
    <property type="entry name" value="P-loop_NTPase"/>
</dbReference>
<dbReference type="EMBL" id="FNNQ01000008">
    <property type="protein sequence ID" value="SDW95580.1"/>
    <property type="molecule type" value="Genomic_DNA"/>
</dbReference>
<dbReference type="NCBIfam" id="TIGR00152">
    <property type="entry name" value="dephospho-CoA kinase"/>
    <property type="match status" value="1"/>
</dbReference>
<keyword evidence="2 8" id="KW-0963">Cytoplasm</keyword>
<dbReference type="AlphaFoldDB" id="A0A1H2XS25"/>
<keyword evidence="6 8" id="KW-0067">ATP-binding</keyword>
<dbReference type="Gene3D" id="3.40.50.300">
    <property type="entry name" value="P-loop containing nucleotide triphosphate hydrolases"/>
    <property type="match status" value="1"/>
</dbReference>
<dbReference type="PROSITE" id="PS51219">
    <property type="entry name" value="DPCK"/>
    <property type="match status" value="1"/>
</dbReference>
<evidence type="ECO:0000256" key="8">
    <source>
        <dbReference type="HAMAP-Rule" id="MF_00376"/>
    </source>
</evidence>
<reference evidence="10 11" key="1">
    <citation type="submission" date="2016-10" db="EMBL/GenBank/DDBJ databases">
        <authorList>
            <person name="de Groot N.N."/>
        </authorList>
    </citation>
    <scope>NUCLEOTIDE SEQUENCE [LARGE SCALE GENOMIC DNA]</scope>
    <source>
        <strain evidence="10 11">DSM 45610</strain>
    </source>
</reference>
<evidence type="ECO:0000313" key="10">
    <source>
        <dbReference type="EMBL" id="SDW95580.1"/>
    </source>
</evidence>
<keyword evidence="3 8" id="KW-0808">Transferase</keyword>
<dbReference type="Proteomes" id="UP000198534">
    <property type="component" value="Unassembled WGS sequence"/>
</dbReference>
<keyword evidence="5 8" id="KW-0418">Kinase</keyword>
<dbReference type="SUPFAM" id="SSF52540">
    <property type="entry name" value="P-loop containing nucleoside triphosphate hydrolases"/>
    <property type="match status" value="1"/>
</dbReference>
<dbReference type="GO" id="GO:0004140">
    <property type="term" value="F:dephospho-CoA kinase activity"/>
    <property type="evidence" value="ECO:0007669"/>
    <property type="project" value="UniProtKB-UniRule"/>
</dbReference>
<sequence length="202" mass="22516">MAIGLTGGIATGKSTVSQMIAKRGGLIIDADQVAREVVEPGTEGSVKVRARFGDSVFTHSGELNRHALRNVIFNDEGARKDLNQILHPLILHRMQSLRDEFESKPGGIAVLDIPLLIEEGLTFLVDQVVVVYVPEPLQLMRLMAREGIRDEKAMQMVQAQMPIEEKKRFADVLIDNSGTMADTERQVDLLWETWVRENGSVR</sequence>
<dbReference type="UniPathway" id="UPA00241">
    <property type="reaction ID" value="UER00356"/>
</dbReference>
<comment type="similarity">
    <text evidence="1 8">Belongs to the CoaE family.</text>
</comment>
<dbReference type="PANTHER" id="PTHR10695">
    <property type="entry name" value="DEPHOSPHO-COA KINASE-RELATED"/>
    <property type="match status" value="1"/>
</dbReference>
<comment type="subcellular location">
    <subcellularLocation>
        <location evidence="8">Cytoplasm</location>
    </subcellularLocation>
</comment>
<protein>
    <recommendedName>
        <fullName evidence="8 9">Dephospho-CoA kinase</fullName>
        <ecNumber evidence="8 9">2.7.1.24</ecNumber>
    </recommendedName>
    <alternativeName>
        <fullName evidence="8">Dephosphocoenzyme A kinase</fullName>
    </alternativeName>
</protein>
<dbReference type="OrthoDB" id="9812943at2"/>
<comment type="function">
    <text evidence="8">Catalyzes the phosphorylation of the 3'-hydroxyl group of dephosphocoenzyme A to form coenzyme A.</text>
</comment>
<feature type="binding site" evidence="8">
    <location>
        <begin position="10"/>
        <end position="15"/>
    </location>
    <ligand>
        <name>ATP</name>
        <dbReference type="ChEBI" id="CHEBI:30616"/>
    </ligand>
</feature>
<evidence type="ECO:0000313" key="11">
    <source>
        <dbReference type="Proteomes" id="UP000198534"/>
    </source>
</evidence>
<dbReference type="STRING" id="1048340.SAMN05444487_10837"/>
<name>A0A1H2XS25_9BACL</name>
<dbReference type="InterPro" id="IPR001977">
    <property type="entry name" value="Depp_CoAkinase"/>
</dbReference>
<dbReference type="CDD" id="cd02022">
    <property type="entry name" value="DPCK"/>
    <property type="match status" value="1"/>
</dbReference>
<gene>
    <name evidence="8" type="primary">coaE</name>
    <name evidence="10" type="ORF">SAMN05444487_10837</name>
</gene>
<dbReference type="PANTHER" id="PTHR10695:SF46">
    <property type="entry name" value="BIFUNCTIONAL COENZYME A SYNTHASE-RELATED"/>
    <property type="match status" value="1"/>
</dbReference>
<keyword evidence="7 8" id="KW-0173">Coenzyme A biosynthesis</keyword>
<evidence type="ECO:0000256" key="5">
    <source>
        <dbReference type="ARBA" id="ARBA00022777"/>
    </source>
</evidence>
<evidence type="ECO:0000256" key="9">
    <source>
        <dbReference type="NCBIfam" id="TIGR00152"/>
    </source>
</evidence>
<keyword evidence="4 8" id="KW-0547">Nucleotide-binding</keyword>
<accession>A0A1H2XS25</accession>
<dbReference type="HAMAP" id="MF_00376">
    <property type="entry name" value="Dephospho_CoA_kinase"/>
    <property type="match status" value="1"/>
</dbReference>
<proteinExistence type="inferred from homology"/>
<dbReference type="Pfam" id="PF01121">
    <property type="entry name" value="CoaE"/>
    <property type="match status" value="1"/>
</dbReference>
<dbReference type="RefSeq" id="WP_091739566.1">
    <property type="nucleotide sequence ID" value="NZ_FNNQ01000008.1"/>
</dbReference>